<dbReference type="OMA" id="GDKMHIE"/>
<dbReference type="PROSITE" id="PS50053">
    <property type="entry name" value="UBIQUITIN_2"/>
    <property type="match status" value="1"/>
</dbReference>
<dbReference type="OrthoDB" id="1640476at2759"/>
<reference evidence="3" key="3">
    <citation type="submission" date="2020-05" db="UniProtKB">
        <authorList>
            <consortium name="EnsemblMetazoa"/>
        </authorList>
    </citation>
    <scope>IDENTIFICATION</scope>
    <source>
        <strain evidence="3">USDA</strain>
    </source>
</reference>
<reference evidence="2" key="2">
    <citation type="submission" date="2007-04" db="EMBL/GenBank/DDBJ databases">
        <title>The genome of the human body louse.</title>
        <authorList>
            <consortium name="The Human Body Louse Genome Consortium"/>
            <person name="Kirkness E."/>
            <person name="Walenz B."/>
            <person name="Hass B."/>
            <person name="Bruggner R."/>
            <person name="Strausberg R."/>
        </authorList>
    </citation>
    <scope>NUCLEOTIDE SEQUENCE</scope>
    <source>
        <strain evidence="2">USDA</strain>
    </source>
</reference>
<dbReference type="InterPro" id="IPR032752">
    <property type="entry name" value="DC-UbP/UBTD2_N"/>
</dbReference>
<evidence type="ECO:0000313" key="4">
    <source>
        <dbReference type="Proteomes" id="UP000009046"/>
    </source>
</evidence>
<dbReference type="AlphaFoldDB" id="E0VJ46"/>
<proteinExistence type="predicted"/>
<protein>
    <submittedName>
        <fullName evidence="2 3">Ubiquitin domain-containing protein, putative</fullName>
    </submittedName>
</protein>
<dbReference type="Pfam" id="PF00240">
    <property type="entry name" value="ubiquitin"/>
    <property type="match status" value="1"/>
</dbReference>
<dbReference type="Gene3D" id="3.10.20.90">
    <property type="entry name" value="Phosphatidylinositol 3-kinase Catalytic Subunit, Chain A, domain 1"/>
    <property type="match status" value="1"/>
</dbReference>
<dbReference type="InterPro" id="IPR038169">
    <property type="entry name" value="DC-UbP/UBTD2_N_sf"/>
</dbReference>
<dbReference type="Pfam" id="PF16455">
    <property type="entry name" value="UBD"/>
    <property type="match status" value="1"/>
</dbReference>
<reference evidence="2" key="1">
    <citation type="submission" date="2007-04" db="EMBL/GenBank/DDBJ databases">
        <title>Annotation of Pediculus humanus corporis strain USDA.</title>
        <authorList>
            <person name="Kirkness E."/>
            <person name="Hannick L."/>
            <person name="Hass B."/>
            <person name="Bruggner R."/>
            <person name="Lawson D."/>
            <person name="Bidwell S."/>
            <person name="Joardar V."/>
            <person name="Caler E."/>
            <person name="Walenz B."/>
            <person name="Inman J."/>
            <person name="Schobel S."/>
            <person name="Galinsky K."/>
            <person name="Amedeo P."/>
            <person name="Strausberg R."/>
        </authorList>
    </citation>
    <scope>NUCLEOTIDE SEQUENCE</scope>
    <source>
        <strain evidence="2">USDA</strain>
    </source>
</reference>
<dbReference type="EnsemblMetazoa" id="PHUM238570-RA">
    <property type="protein sequence ID" value="PHUM238570-PA"/>
    <property type="gene ID" value="PHUM238570"/>
</dbReference>
<dbReference type="FunCoup" id="E0VJ46">
    <property type="interactions" value="95"/>
</dbReference>
<dbReference type="eggNOG" id="KOG0013">
    <property type="taxonomic scope" value="Eukaryota"/>
</dbReference>
<dbReference type="PANTHER" id="PTHR13609">
    <property type="entry name" value="UBIQUITIN DOMAIN CONTAINING 1 PROTEIN-RELATED"/>
    <property type="match status" value="1"/>
</dbReference>
<gene>
    <name evidence="3" type="primary">8230416</name>
    <name evidence="2" type="ORF">Phum_PHUM238570</name>
</gene>
<evidence type="ECO:0000313" key="2">
    <source>
        <dbReference type="EMBL" id="EEB13402.1"/>
    </source>
</evidence>
<dbReference type="InterPro" id="IPR039869">
    <property type="entry name" value="UBTD1/2"/>
</dbReference>
<dbReference type="InParanoid" id="E0VJ46"/>
<keyword evidence="4" id="KW-1185">Reference proteome</keyword>
<evidence type="ECO:0000313" key="3">
    <source>
        <dbReference type="EnsemblMetazoa" id="PHUM238570-PA"/>
    </source>
</evidence>
<sequence length="237" mass="26614">MGGCLGLIRNRPGVTDNALTSRSNTANTRKNHPLCHEKIRWKSDVPLTEGQLRSKRDEYWDTAPAFEGKKEIWDALRAAALASESNNFEHAQAILDGANISVPNGFLTECYDELGTCYQVPVYCLSYPINIVEEDSRDLSGENIEDIDNGDECTLKLRLSTSCTDVKLLINSNKTIGMAKKKLCQQLKNSDINLEPSGQRWYFGGRLLVDKMKINEIHIQPGYVIQVIYNEVNKSDT</sequence>
<dbReference type="EMBL" id="AAZO01002768">
    <property type="status" value="NOT_ANNOTATED_CDS"/>
    <property type="molecule type" value="Genomic_DNA"/>
</dbReference>
<dbReference type="CTD" id="8230416"/>
<dbReference type="HOGENOM" id="CLU_070348_0_0_1"/>
<dbReference type="SUPFAM" id="SSF54236">
    <property type="entry name" value="Ubiquitin-like"/>
    <property type="match status" value="1"/>
</dbReference>
<dbReference type="VEuPathDB" id="VectorBase:PHUM238570"/>
<organism>
    <name type="scientific">Pediculus humanus subsp. corporis</name>
    <name type="common">Body louse</name>
    <dbReference type="NCBI Taxonomy" id="121224"/>
    <lineage>
        <taxon>Eukaryota</taxon>
        <taxon>Metazoa</taxon>
        <taxon>Ecdysozoa</taxon>
        <taxon>Arthropoda</taxon>
        <taxon>Hexapoda</taxon>
        <taxon>Insecta</taxon>
        <taxon>Pterygota</taxon>
        <taxon>Neoptera</taxon>
        <taxon>Paraneoptera</taxon>
        <taxon>Psocodea</taxon>
        <taxon>Troctomorpha</taxon>
        <taxon>Phthiraptera</taxon>
        <taxon>Anoplura</taxon>
        <taxon>Pediculidae</taxon>
        <taxon>Pediculus</taxon>
    </lineage>
</organism>
<dbReference type="InterPro" id="IPR000626">
    <property type="entry name" value="Ubiquitin-like_dom"/>
</dbReference>
<dbReference type="Proteomes" id="UP000009046">
    <property type="component" value="Unassembled WGS sequence"/>
</dbReference>
<accession>E0VJ46</accession>
<evidence type="ECO:0000259" key="1">
    <source>
        <dbReference type="PROSITE" id="PS50053"/>
    </source>
</evidence>
<dbReference type="EMBL" id="DS235219">
    <property type="protein sequence ID" value="EEB13402.1"/>
    <property type="molecule type" value="Genomic_DNA"/>
</dbReference>
<dbReference type="RefSeq" id="XP_002426140.1">
    <property type="nucleotide sequence ID" value="XM_002426095.1"/>
</dbReference>
<dbReference type="InterPro" id="IPR029071">
    <property type="entry name" value="Ubiquitin-like_domsf"/>
</dbReference>
<dbReference type="GeneID" id="8230416"/>
<feature type="domain" description="Ubiquitin-like" evidence="1">
    <location>
        <begin position="153"/>
        <end position="234"/>
    </location>
</feature>
<dbReference type="Gene3D" id="1.20.225.20">
    <property type="entry name" value="Ub domain-containing protein, DC-UbP/UBTD2, N-terminal domain"/>
    <property type="match status" value="1"/>
</dbReference>
<dbReference type="KEGG" id="phu:Phum_PHUM238570"/>
<name>E0VJ46_PEDHC</name>